<dbReference type="EnsemblProtists" id="EKX36284">
    <property type="protein sequence ID" value="EKX36284"/>
    <property type="gene ID" value="GUITHDRAFT_145856"/>
</dbReference>
<evidence type="ECO:0000256" key="6">
    <source>
        <dbReference type="ARBA" id="ARBA00023180"/>
    </source>
</evidence>
<evidence type="ECO:0000313" key="11">
    <source>
        <dbReference type="EMBL" id="EKX36284.1"/>
    </source>
</evidence>
<dbReference type="AlphaFoldDB" id="L1IK59"/>
<evidence type="ECO:0000313" key="13">
    <source>
        <dbReference type="Proteomes" id="UP000011087"/>
    </source>
</evidence>
<organism evidence="11">
    <name type="scientific">Guillardia theta (strain CCMP2712)</name>
    <name type="common">Cryptophyte</name>
    <dbReference type="NCBI Taxonomy" id="905079"/>
    <lineage>
        <taxon>Eukaryota</taxon>
        <taxon>Cryptophyceae</taxon>
        <taxon>Pyrenomonadales</taxon>
        <taxon>Geminigeraceae</taxon>
        <taxon>Guillardia</taxon>
    </lineage>
</organism>
<keyword evidence="9" id="KW-1133">Transmembrane helix</keyword>
<dbReference type="GO" id="GO:0016020">
    <property type="term" value="C:membrane"/>
    <property type="evidence" value="ECO:0007669"/>
    <property type="project" value="UniProtKB-SubCell"/>
</dbReference>
<feature type="disulfide bond" evidence="7">
    <location>
        <begin position="252"/>
        <end position="270"/>
    </location>
</feature>
<accession>L1IK59</accession>
<reference evidence="12" key="3">
    <citation type="submission" date="2015-06" db="UniProtKB">
        <authorList>
            <consortium name="EnsemblProtists"/>
        </authorList>
    </citation>
    <scope>IDENTIFICATION</scope>
</reference>
<dbReference type="HOGENOM" id="CLU_469682_0_0_1"/>
<feature type="repeat" description="TNFR-Cys" evidence="7">
    <location>
        <begin position="228"/>
        <end position="270"/>
    </location>
</feature>
<keyword evidence="4 7" id="KW-1015">Disulfide bond</keyword>
<dbReference type="EMBL" id="JH993076">
    <property type="protein sequence ID" value="EKX36284.1"/>
    <property type="molecule type" value="Genomic_DNA"/>
</dbReference>
<feature type="transmembrane region" description="Helical" evidence="9">
    <location>
        <begin position="499"/>
        <end position="521"/>
    </location>
</feature>
<dbReference type="InterPro" id="IPR001368">
    <property type="entry name" value="TNFR/NGFR_Cys_rich_reg"/>
</dbReference>
<feature type="disulfide bond" evidence="7">
    <location>
        <begin position="298"/>
        <end position="311"/>
    </location>
</feature>
<feature type="domain" description="TNFR-Cys" evidence="10">
    <location>
        <begin position="277"/>
        <end position="322"/>
    </location>
</feature>
<dbReference type="Proteomes" id="UP000011087">
    <property type="component" value="Unassembled WGS sequence"/>
</dbReference>
<evidence type="ECO:0000256" key="8">
    <source>
        <dbReference type="SAM" id="MobiDB-lite"/>
    </source>
</evidence>
<dbReference type="PANTHER" id="PTHR46330:SF6">
    <property type="entry name" value="HEMATOPOIETIC DEATH RECEPTOR-RELATED"/>
    <property type="match status" value="1"/>
</dbReference>
<evidence type="ECO:0000256" key="3">
    <source>
        <dbReference type="ARBA" id="ARBA00023136"/>
    </source>
</evidence>
<comment type="caution">
    <text evidence="7">Lacks conserved residue(s) required for the propagation of feature annotation.</text>
</comment>
<feature type="compositionally biased region" description="Low complexity" evidence="8">
    <location>
        <begin position="467"/>
        <end position="476"/>
    </location>
</feature>
<keyword evidence="13" id="KW-1185">Reference proteome</keyword>
<dbReference type="KEGG" id="gtt:GUITHDRAFT_145856"/>
<evidence type="ECO:0000256" key="7">
    <source>
        <dbReference type="PROSITE-ProRule" id="PRU00206"/>
    </source>
</evidence>
<keyword evidence="6" id="KW-0325">Glycoprotein</keyword>
<reference evidence="13" key="2">
    <citation type="submission" date="2012-11" db="EMBL/GenBank/DDBJ databases">
        <authorList>
            <person name="Kuo A."/>
            <person name="Curtis B.A."/>
            <person name="Tanifuji G."/>
            <person name="Burki F."/>
            <person name="Gruber A."/>
            <person name="Irimia M."/>
            <person name="Maruyama S."/>
            <person name="Arias M.C."/>
            <person name="Ball S.G."/>
            <person name="Gile G.H."/>
            <person name="Hirakawa Y."/>
            <person name="Hopkins J.F."/>
            <person name="Rensing S.A."/>
            <person name="Schmutz J."/>
            <person name="Symeonidi A."/>
            <person name="Elias M."/>
            <person name="Eveleigh R.J."/>
            <person name="Herman E.K."/>
            <person name="Klute M.J."/>
            <person name="Nakayama T."/>
            <person name="Obornik M."/>
            <person name="Reyes-Prieto A."/>
            <person name="Armbrust E.V."/>
            <person name="Aves S.J."/>
            <person name="Beiko R.G."/>
            <person name="Coutinho P."/>
            <person name="Dacks J.B."/>
            <person name="Durnford D.G."/>
            <person name="Fast N.M."/>
            <person name="Green B.R."/>
            <person name="Grisdale C."/>
            <person name="Hempe F."/>
            <person name="Henrissat B."/>
            <person name="Hoppner M.P."/>
            <person name="Ishida K.-I."/>
            <person name="Kim E."/>
            <person name="Koreny L."/>
            <person name="Kroth P.G."/>
            <person name="Liu Y."/>
            <person name="Malik S.-B."/>
            <person name="Maier U.G."/>
            <person name="McRose D."/>
            <person name="Mock T."/>
            <person name="Neilson J.A."/>
            <person name="Onodera N.T."/>
            <person name="Poole A.M."/>
            <person name="Pritham E.J."/>
            <person name="Richards T.A."/>
            <person name="Rocap G."/>
            <person name="Roy S.W."/>
            <person name="Sarai C."/>
            <person name="Schaack S."/>
            <person name="Shirato S."/>
            <person name="Slamovits C.H."/>
            <person name="Spencer D.F."/>
            <person name="Suzuki S."/>
            <person name="Worden A.Z."/>
            <person name="Zauner S."/>
            <person name="Barry K."/>
            <person name="Bell C."/>
            <person name="Bharti A.K."/>
            <person name="Crow J.A."/>
            <person name="Grimwood J."/>
            <person name="Kramer R."/>
            <person name="Lindquist E."/>
            <person name="Lucas S."/>
            <person name="Salamov A."/>
            <person name="McFadden G.I."/>
            <person name="Lane C.E."/>
            <person name="Keeling P.J."/>
            <person name="Gray M.W."/>
            <person name="Grigoriev I.V."/>
            <person name="Archibald J.M."/>
        </authorList>
    </citation>
    <scope>NUCLEOTIDE SEQUENCE</scope>
    <source>
        <strain evidence="13">CCMP2712</strain>
    </source>
</reference>
<evidence type="ECO:0000256" key="2">
    <source>
        <dbReference type="ARBA" id="ARBA00022737"/>
    </source>
</evidence>
<dbReference type="PANTHER" id="PTHR46330">
    <property type="entry name" value="TUMOR NECROSIS FACTOR RECEPTOR SUPERFAMILY MEMBER 10B"/>
    <property type="match status" value="1"/>
</dbReference>
<dbReference type="Pfam" id="PF00020">
    <property type="entry name" value="TNFR_c6"/>
    <property type="match status" value="1"/>
</dbReference>
<feature type="region of interest" description="Disordered" evidence="8">
    <location>
        <begin position="450"/>
        <end position="490"/>
    </location>
</feature>
<feature type="disulfide bond" evidence="7">
    <location>
        <begin position="249"/>
        <end position="262"/>
    </location>
</feature>
<evidence type="ECO:0000259" key="10">
    <source>
        <dbReference type="PROSITE" id="PS50050"/>
    </source>
</evidence>
<sequence>MSWYFASYSQLDAQLVNRMQSTLLAVSLGFLDTLVVGQELALVKPNIAQAVFLKTEEQVQAGTFAVSVPTVLEGLFSTKNVSFGFRLSSGQVATQDTTSVSVRVYKLFQGLINGSSPLSPLLGASVRQAATRQLGFLLVSTPIRRGALLSALRSDRLTARCLRWSNNSFQSDACEVELVDLTRETVTCKCSLRQLDSRRLMQSTAPQDFSLVVVGDPKSYDCELYSKNCSQQQYLQGCGNESKGSCVTCSTCDAGQYQVQPCTSQQDRRCSPCSQLSCASGFYRSACGGGSTGSCRVCKNCSAGEVQLVGCAEGSTQQDALCLPSGAAGGRQGQLQVTMTVRISSENATAEALRQTLLASVARLVNVSSDRVQVEGQGGQLTPARRLLLVSSDLVIKILLDLNADWKSVSKQLTQSALSAELSKQSINVQVIQGATLSIVTVGTAGNTTVVESTSSSPATSKAEVESTSAPDSSTAADKEVPLTTPPGVEAKDTGGPSLMLIVLLSVLIPVFVFGIGLLIYKYSLPTAKPTSREAARTGRDEEVAVPEVHEAPSDNVPPYQEPPATSLTGKLQYGLPFMFA</sequence>
<protein>
    <recommendedName>
        <fullName evidence="10">TNFR-Cys domain-containing protein</fullName>
    </recommendedName>
</protein>
<gene>
    <name evidence="11" type="ORF">GUITHDRAFT_145856</name>
</gene>
<keyword evidence="3 9" id="KW-0472">Membrane</keyword>
<reference evidence="11 13" key="1">
    <citation type="journal article" date="2012" name="Nature">
        <title>Algal genomes reveal evolutionary mosaicism and the fate of nucleomorphs.</title>
        <authorList>
            <consortium name="DOE Joint Genome Institute"/>
            <person name="Curtis B.A."/>
            <person name="Tanifuji G."/>
            <person name="Burki F."/>
            <person name="Gruber A."/>
            <person name="Irimia M."/>
            <person name="Maruyama S."/>
            <person name="Arias M.C."/>
            <person name="Ball S.G."/>
            <person name="Gile G.H."/>
            <person name="Hirakawa Y."/>
            <person name="Hopkins J.F."/>
            <person name="Kuo A."/>
            <person name="Rensing S.A."/>
            <person name="Schmutz J."/>
            <person name="Symeonidi A."/>
            <person name="Elias M."/>
            <person name="Eveleigh R.J."/>
            <person name="Herman E.K."/>
            <person name="Klute M.J."/>
            <person name="Nakayama T."/>
            <person name="Obornik M."/>
            <person name="Reyes-Prieto A."/>
            <person name="Armbrust E.V."/>
            <person name="Aves S.J."/>
            <person name="Beiko R.G."/>
            <person name="Coutinho P."/>
            <person name="Dacks J.B."/>
            <person name="Durnford D.G."/>
            <person name="Fast N.M."/>
            <person name="Green B.R."/>
            <person name="Grisdale C.J."/>
            <person name="Hempel F."/>
            <person name="Henrissat B."/>
            <person name="Hoppner M.P."/>
            <person name="Ishida K."/>
            <person name="Kim E."/>
            <person name="Koreny L."/>
            <person name="Kroth P.G."/>
            <person name="Liu Y."/>
            <person name="Malik S.B."/>
            <person name="Maier U.G."/>
            <person name="McRose D."/>
            <person name="Mock T."/>
            <person name="Neilson J.A."/>
            <person name="Onodera N.T."/>
            <person name="Poole A.M."/>
            <person name="Pritham E.J."/>
            <person name="Richards T.A."/>
            <person name="Rocap G."/>
            <person name="Roy S.W."/>
            <person name="Sarai C."/>
            <person name="Schaack S."/>
            <person name="Shirato S."/>
            <person name="Slamovits C.H."/>
            <person name="Spencer D.F."/>
            <person name="Suzuki S."/>
            <person name="Worden A.Z."/>
            <person name="Zauner S."/>
            <person name="Barry K."/>
            <person name="Bell C."/>
            <person name="Bharti A.K."/>
            <person name="Crow J.A."/>
            <person name="Grimwood J."/>
            <person name="Kramer R."/>
            <person name="Lindquist E."/>
            <person name="Lucas S."/>
            <person name="Salamov A."/>
            <person name="McFadden G.I."/>
            <person name="Lane C.E."/>
            <person name="Keeling P.J."/>
            <person name="Gray M.W."/>
            <person name="Grigoriev I.V."/>
            <person name="Archibald J.M."/>
        </authorList>
    </citation>
    <scope>NUCLEOTIDE SEQUENCE</scope>
    <source>
        <strain evidence="11 13">CCMP2712</strain>
    </source>
</reference>
<keyword evidence="9" id="KW-0812">Transmembrane</keyword>
<dbReference type="PaxDb" id="55529-EKX36284"/>
<evidence type="ECO:0000256" key="4">
    <source>
        <dbReference type="ARBA" id="ARBA00023157"/>
    </source>
</evidence>
<proteinExistence type="predicted"/>
<dbReference type="RefSeq" id="XP_005823264.1">
    <property type="nucleotide sequence ID" value="XM_005823207.1"/>
</dbReference>
<evidence type="ECO:0000256" key="5">
    <source>
        <dbReference type="ARBA" id="ARBA00023170"/>
    </source>
</evidence>
<keyword evidence="5" id="KW-0675">Receptor</keyword>
<evidence type="ECO:0000256" key="1">
    <source>
        <dbReference type="ARBA" id="ARBA00004370"/>
    </source>
</evidence>
<feature type="repeat" description="TNFR-Cys" evidence="7">
    <location>
        <begin position="277"/>
        <end position="322"/>
    </location>
</feature>
<dbReference type="InterPro" id="IPR052491">
    <property type="entry name" value="TNFRSF10"/>
</dbReference>
<dbReference type="Gene3D" id="2.10.50.10">
    <property type="entry name" value="Tumor Necrosis Factor Receptor, subunit A, domain 2"/>
    <property type="match status" value="1"/>
</dbReference>
<keyword evidence="2" id="KW-0677">Repeat</keyword>
<name>L1IK59_GUITC</name>
<feature type="domain" description="TNFR-Cys" evidence="10">
    <location>
        <begin position="228"/>
        <end position="270"/>
    </location>
</feature>
<comment type="subcellular location">
    <subcellularLocation>
        <location evidence="1">Membrane</location>
    </subcellularLocation>
</comment>
<dbReference type="GeneID" id="17293022"/>
<dbReference type="PROSITE" id="PS50050">
    <property type="entry name" value="TNFR_NGFR_2"/>
    <property type="match status" value="2"/>
</dbReference>
<evidence type="ECO:0000256" key="9">
    <source>
        <dbReference type="SAM" id="Phobius"/>
    </source>
</evidence>
<evidence type="ECO:0000313" key="12">
    <source>
        <dbReference type="EnsemblProtists" id="EKX36284"/>
    </source>
</evidence>